<gene>
    <name evidence="2" type="ORF">F5X68DRAFT_214311</name>
</gene>
<accession>A0A9P9A6V6</accession>
<reference evidence="2" key="1">
    <citation type="journal article" date="2021" name="Nat. Commun.">
        <title>Genetic determinants of endophytism in the Arabidopsis root mycobiome.</title>
        <authorList>
            <person name="Mesny F."/>
            <person name="Miyauchi S."/>
            <person name="Thiergart T."/>
            <person name="Pickel B."/>
            <person name="Atanasova L."/>
            <person name="Karlsson M."/>
            <person name="Huettel B."/>
            <person name="Barry K.W."/>
            <person name="Haridas S."/>
            <person name="Chen C."/>
            <person name="Bauer D."/>
            <person name="Andreopoulos W."/>
            <person name="Pangilinan J."/>
            <person name="LaButti K."/>
            <person name="Riley R."/>
            <person name="Lipzen A."/>
            <person name="Clum A."/>
            <person name="Drula E."/>
            <person name="Henrissat B."/>
            <person name="Kohler A."/>
            <person name="Grigoriev I.V."/>
            <person name="Martin F.M."/>
            <person name="Hacquard S."/>
        </authorList>
    </citation>
    <scope>NUCLEOTIDE SEQUENCE</scope>
    <source>
        <strain evidence="2">MPI-SDFR-AT-0117</strain>
    </source>
</reference>
<proteinExistence type="predicted"/>
<keyword evidence="3" id="KW-1185">Reference proteome</keyword>
<evidence type="ECO:0000256" key="1">
    <source>
        <dbReference type="SAM" id="MobiDB-lite"/>
    </source>
</evidence>
<feature type="compositionally biased region" description="Polar residues" evidence="1">
    <location>
        <begin position="58"/>
        <end position="67"/>
    </location>
</feature>
<evidence type="ECO:0000313" key="2">
    <source>
        <dbReference type="EMBL" id="KAH6675315.1"/>
    </source>
</evidence>
<organism evidence="2 3">
    <name type="scientific">Plectosphaerella plurivora</name>
    <dbReference type="NCBI Taxonomy" id="936078"/>
    <lineage>
        <taxon>Eukaryota</taxon>
        <taxon>Fungi</taxon>
        <taxon>Dikarya</taxon>
        <taxon>Ascomycota</taxon>
        <taxon>Pezizomycotina</taxon>
        <taxon>Sordariomycetes</taxon>
        <taxon>Hypocreomycetidae</taxon>
        <taxon>Glomerellales</taxon>
        <taxon>Plectosphaerellaceae</taxon>
        <taxon>Plectosphaerella</taxon>
    </lineage>
</organism>
<sequence>MEKSQPWKKNWPPADDKSCPDGIEYGVKAGETAVVDGTAANIKPQKIQPWKAAWPPAASQNPSSSTGIEYGAGKGDTVVVDGTAANIKPTRLTLTAPGSRLS</sequence>
<dbReference type="EMBL" id="JAGSXJ010000025">
    <property type="protein sequence ID" value="KAH6675315.1"/>
    <property type="molecule type" value="Genomic_DNA"/>
</dbReference>
<dbReference type="AlphaFoldDB" id="A0A9P9A6V6"/>
<feature type="region of interest" description="Disordered" evidence="1">
    <location>
        <begin position="50"/>
        <end position="70"/>
    </location>
</feature>
<name>A0A9P9A6V6_9PEZI</name>
<comment type="caution">
    <text evidence="2">The sequence shown here is derived from an EMBL/GenBank/DDBJ whole genome shotgun (WGS) entry which is preliminary data.</text>
</comment>
<dbReference type="Proteomes" id="UP000770015">
    <property type="component" value="Unassembled WGS sequence"/>
</dbReference>
<evidence type="ECO:0000313" key="3">
    <source>
        <dbReference type="Proteomes" id="UP000770015"/>
    </source>
</evidence>
<protein>
    <submittedName>
        <fullName evidence="2">Uncharacterized protein</fullName>
    </submittedName>
</protein>